<proteinExistence type="predicted"/>
<gene>
    <name evidence="2" type="ORF">FHK98_12575</name>
</gene>
<dbReference type="NCBIfam" id="NF033559">
    <property type="entry name" value="transpos_IS1634"/>
    <property type="match status" value="1"/>
</dbReference>
<feature type="domain" description="DUF4277" evidence="1">
    <location>
        <begin position="9"/>
        <end position="115"/>
    </location>
</feature>
<dbReference type="EMBL" id="VDFG01000835">
    <property type="protein sequence ID" value="MBA4466319.1"/>
    <property type="molecule type" value="Genomic_DNA"/>
</dbReference>
<evidence type="ECO:0000313" key="2">
    <source>
        <dbReference type="EMBL" id="MBA4466319.1"/>
    </source>
</evidence>
<dbReference type="PANTHER" id="PTHR34614:SF2">
    <property type="entry name" value="TRANSPOSASE IS4-LIKE DOMAIN-CONTAINING PROTEIN"/>
    <property type="match status" value="1"/>
</dbReference>
<dbReference type="AlphaFoldDB" id="A0A838WW07"/>
<organism evidence="2 3">
    <name type="scientific">Cylindrospermopsis raciborskii CS-506_A</name>
    <dbReference type="NCBI Taxonomy" id="2585140"/>
    <lineage>
        <taxon>Bacteria</taxon>
        <taxon>Bacillati</taxon>
        <taxon>Cyanobacteriota</taxon>
        <taxon>Cyanophyceae</taxon>
        <taxon>Nostocales</taxon>
        <taxon>Aphanizomenonaceae</taxon>
        <taxon>Cylindrospermopsis</taxon>
    </lineage>
</organism>
<feature type="non-terminal residue" evidence="2">
    <location>
        <position position="307"/>
    </location>
</feature>
<dbReference type="Proteomes" id="UP000538075">
    <property type="component" value="Unassembled WGS sequence"/>
</dbReference>
<protein>
    <submittedName>
        <fullName evidence="2">IS1634 family transposase</fullName>
    </submittedName>
</protein>
<dbReference type="PANTHER" id="PTHR34614">
    <property type="match status" value="1"/>
</dbReference>
<comment type="caution">
    <text evidence="2">The sequence shown here is derived from an EMBL/GenBank/DDBJ whole genome shotgun (WGS) entry which is preliminary data.</text>
</comment>
<dbReference type="InterPro" id="IPR025457">
    <property type="entry name" value="DUF4277"/>
</dbReference>
<sequence length="307" mass="34206">MKLKSEEIEIENIDHLGIVAGMIDSIGIVEIINELIGVEKDEKVNAGQVVKAMIINGLGFVSKPLYMFPEYFETIACEHLIGAGVKPQYLNDDKLGRVMDKMFEKGLSTIFFIIAAKAAQKFGVSLSTSHLDSSSMHVHGKYNTSLQEVIFESQKIGDNQELEEMTAKLPKEITITYGYSRDHRPDLKQFIIEMICSGDGDMPIFLKLASGNQVDSSCFGQIAVEYQKQLEVNSLMVADSALYTESNLKMMSELSWLCRVPVSIKAAKSLILTIPESEFIDSTIPGYKLASKIENYAGIEQRWLVVQ</sequence>
<dbReference type="Pfam" id="PF14104">
    <property type="entry name" value="DUF4277"/>
    <property type="match status" value="1"/>
</dbReference>
<evidence type="ECO:0000313" key="3">
    <source>
        <dbReference type="Proteomes" id="UP000538075"/>
    </source>
</evidence>
<reference evidence="2 3" key="1">
    <citation type="journal article" date="2020" name="J. Appl. Phycol.">
        <title>Morphological changes and genome evolution in Raphidiopsis raciborskii CS-506 after 23 years in culture.</title>
        <authorList>
            <person name="Willis A."/>
            <person name="Bent S.J."/>
            <person name="Jameson I.D."/>
        </authorList>
    </citation>
    <scope>NUCLEOTIDE SEQUENCE [LARGE SCALE GENOMIC DNA]</scope>
    <source>
        <strain evidence="2 3">CS-506_A</strain>
    </source>
</reference>
<accession>A0A838WW07</accession>
<dbReference type="InterPro" id="IPR047654">
    <property type="entry name" value="IS1634_transpos"/>
</dbReference>
<name>A0A838WW07_9CYAN</name>
<evidence type="ECO:0000259" key="1">
    <source>
        <dbReference type="Pfam" id="PF14104"/>
    </source>
</evidence>